<feature type="non-terminal residue" evidence="2">
    <location>
        <position position="1"/>
    </location>
</feature>
<evidence type="ECO:0000256" key="1">
    <source>
        <dbReference type="SAM" id="Phobius"/>
    </source>
</evidence>
<dbReference type="OMA" id="FFKDTSQ"/>
<dbReference type="Proteomes" id="UP000824469">
    <property type="component" value="Unassembled WGS sequence"/>
</dbReference>
<protein>
    <submittedName>
        <fullName evidence="2">Uncharacterized protein</fullName>
    </submittedName>
</protein>
<dbReference type="PANTHER" id="PTHR36804">
    <property type="entry name" value="OSJNBA0013K16.11 PROTEIN"/>
    <property type="match status" value="1"/>
</dbReference>
<reference evidence="2 3" key="1">
    <citation type="journal article" date="2021" name="Nat. Plants">
        <title>The Taxus genome provides insights into paclitaxel biosynthesis.</title>
        <authorList>
            <person name="Xiong X."/>
            <person name="Gou J."/>
            <person name="Liao Q."/>
            <person name="Li Y."/>
            <person name="Zhou Q."/>
            <person name="Bi G."/>
            <person name="Li C."/>
            <person name="Du R."/>
            <person name="Wang X."/>
            <person name="Sun T."/>
            <person name="Guo L."/>
            <person name="Liang H."/>
            <person name="Lu P."/>
            <person name="Wu Y."/>
            <person name="Zhang Z."/>
            <person name="Ro D.K."/>
            <person name="Shang Y."/>
            <person name="Huang S."/>
            <person name="Yan J."/>
        </authorList>
    </citation>
    <scope>NUCLEOTIDE SEQUENCE [LARGE SCALE GENOMIC DNA]</scope>
    <source>
        <strain evidence="2">Ta-2019</strain>
    </source>
</reference>
<evidence type="ECO:0000313" key="2">
    <source>
        <dbReference type="EMBL" id="KAH9307308.1"/>
    </source>
</evidence>
<accession>A0AA38KIZ7</accession>
<dbReference type="PANTHER" id="PTHR36804:SF1">
    <property type="entry name" value="OS04G0585600 PROTEIN"/>
    <property type="match status" value="1"/>
</dbReference>
<evidence type="ECO:0000313" key="3">
    <source>
        <dbReference type="Proteomes" id="UP000824469"/>
    </source>
</evidence>
<dbReference type="AlphaFoldDB" id="A0AA38KIZ7"/>
<keyword evidence="3" id="KW-1185">Reference proteome</keyword>
<proteinExistence type="predicted"/>
<dbReference type="EMBL" id="JAHRHJ020000007">
    <property type="protein sequence ID" value="KAH9307308.1"/>
    <property type="molecule type" value="Genomic_DNA"/>
</dbReference>
<feature type="transmembrane region" description="Helical" evidence="1">
    <location>
        <begin position="48"/>
        <end position="69"/>
    </location>
</feature>
<name>A0AA38KIZ7_TAXCH</name>
<sequence>MVHFRAGLAEDAPFAIAIGTCVLNSIVFPPRDNLNDQDGESMEDARYAAMGIIGFIPYFNWLSWVFAWLDTGRRQYLVYAIVYLAPYIRSNLSISPEDSWLPIASILVCILHIQLEISLKSGELQDFQLFGDASMFFSENGGGKRLQKQLGSLLQKLQASNV</sequence>
<keyword evidence="1" id="KW-0812">Transmembrane</keyword>
<comment type="caution">
    <text evidence="2">The sequence shown here is derived from an EMBL/GenBank/DDBJ whole genome shotgun (WGS) entry which is preliminary data.</text>
</comment>
<organism evidence="2 3">
    <name type="scientific">Taxus chinensis</name>
    <name type="common">Chinese yew</name>
    <name type="synonym">Taxus wallichiana var. chinensis</name>
    <dbReference type="NCBI Taxonomy" id="29808"/>
    <lineage>
        <taxon>Eukaryota</taxon>
        <taxon>Viridiplantae</taxon>
        <taxon>Streptophyta</taxon>
        <taxon>Embryophyta</taxon>
        <taxon>Tracheophyta</taxon>
        <taxon>Spermatophyta</taxon>
        <taxon>Pinopsida</taxon>
        <taxon>Pinidae</taxon>
        <taxon>Conifers II</taxon>
        <taxon>Cupressales</taxon>
        <taxon>Taxaceae</taxon>
        <taxon>Taxus</taxon>
    </lineage>
</organism>
<keyword evidence="1" id="KW-0472">Membrane</keyword>
<gene>
    <name evidence="2" type="ORF">KI387_035219</name>
</gene>
<keyword evidence="1" id="KW-1133">Transmembrane helix</keyword>